<protein>
    <submittedName>
        <fullName evidence="2">Uncharacterized protein</fullName>
    </submittedName>
</protein>
<organism evidence="2 3">
    <name type="scientific">Taibaiella lutea</name>
    <dbReference type="NCBI Taxonomy" id="2608001"/>
    <lineage>
        <taxon>Bacteria</taxon>
        <taxon>Pseudomonadati</taxon>
        <taxon>Bacteroidota</taxon>
        <taxon>Chitinophagia</taxon>
        <taxon>Chitinophagales</taxon>
        <taxon>Chitinophagaceae</taxon>
        <taxon>Taibaiella</taxon>
    </lineage>
</organism>
<gene>
    <name evidence="2" type="ORF">F0919_07010</name>
</gene>
<dbReference type="EMBL" id="VWSH01000001">
    <property type="protein sequence ID" value="KAA5537418.1"/>
    <property type="molecule type" value="Genomic_DNA"/>
</dbReference>
<keyword evidence="3" id="KW-1185">Reference proteome</keyword>
<name>A0A5M6CQ30_9BACT</name>
<comment type="caution">
    <text evidence="2">The sequence shown here is derived from an EMBL/GenBank/DDBJ whole genome shotgun (WGS) entry which is preliminary data.</text>
</comment>
<sequence>MERVKIFVQKIQELYYSKHPKSAIDIDLMLDYTRVMYIDLLEWRKEFTEPVQSDVNTVMQEHAATNNENETEQQSSVQTQETKDEPVNENIIQPATKEETEPATNNSTETEEITQPETQVENIPTQEEEKEPEPELVQEFPEEESIAALSQENTGISFEAPAPAEHFVAIEDTLVEEAPVETQTAIEIPAPTPAEIPLPEIKKYEPAKLFDSIVETKDIRTSIGINDKYLFLNELFNNHKSNYEETLDKLNQIKTLNEAKDWVKTKVAANLHWDDNDGTVKGFYALLEKHFSAR</sequence>
<proteinExistence type="predicted"/>
<dbReference type="RefSeq" id="WP_150031994.1">
    <property type="nucleotide sequence ID" value="NZ_VWSH01000001.1"/>
</dbReference>
<evidence type="ECO:0000256" key="1">
    <source>
        <dbReference type="SAM" id="MobiDB-lite"/>
    </source>
</evidence>
<evidence type="ECO:0000313" key="2">
    <source>
        <dbReference type="EMBL" id="KAA5537418.1"/>
    </source>
</evidence>
<accession>A0A5M6CQ30</accession>
<feature type="compositionally biased region" description="Acidic residues" evidence="1">
    <location>
        <begin position="126"/>
        <end position="135"/>
    </location>
</feature>
<reference evidence="2 3" key="1">
    <citation type="submission" date="2019-09" db="EMBL/GenBank/DDBJ databases">
        <title>Genome sequence and assembly of Taibaiella sp.</title>
        <authorList>
            <person name="Chhetri G."/>
        </authorList>
    </citation>
    <scope>NUCLEOTIDE SEQUENCE [LARGE SCALE GENOMIC DNA]</scope>
    <source>
        <strain evidence="2 3">KVB11</strain>
    </source>
</reference>
<feature type="region of interest" description="Disordered" evidence="1">
    <location>
        <begin position="64"/>
        <end position="135"/>
    </location>
</feature>
<dbReference type="Proteomes" id="UP000323632">
    <property type="component" value="Unassembled WGS sequence"/>
</dbReference>
<dbReference type="AlphaFoldDB" id="A0A5M6CQ30"/>
<feature type="compositionally biased region" description="Low complexity" evidence="1">
    <location>
        <begin position="65"/>
        <end position="80"/>
    </location>
</feature>
<evidence type="ECO:0000313" key="3">
    <source>
        <dbReference type="Proteomes" id="UP000323632"/>
    </source>
</evidence>